<dbReference type="PANTHER" id="PTHR12013">
    <property type="entry name" value="SIGNAL RECOGNITION PARTICLE 14 KD PROTEIN"/>
    <property type="match status" value="1"/>
</dbReference>
<dbReference type="Proteomes" id="UP001157974">
    <property type="component" value="Unassembled WGS sequence"/>
</dbReference>
<keyword evidence="3 7" id="KW-0963">Cytoplasm</keyword>
<comment type="subcellular location">
    <subcellularLocation>
        <location evidence="1 7">Cytoplasm</location>
    </subcellularLocation>
</comment>
<reference evidence="8 9" key="1">
    <citation type="journal article" date="2023" name="Nat. Commun.">
        <title>Origin of minicircular mitochondrial genomes in red algae.</title>
        <authorList>
            <person name="Lee Y."/>
            <person name="Cho C.H."/>
            <person name="Lee Y.M."/>
            <person name="Park S.I."/>
            <person name="Yang J.H."/>
            <person name="West J.A."/>
            <person name="Bhattacharya D."/>
            <person name="Yoon H.S."/>
        </authorList>
    </citation>
    <scope>NUCLEOTIDE SEQUENCE [LARGE SCALE GENOMIC DNA]</scope>
    <source>
        <strain evidence="8 9">CCMP1338</strain>
        <tissue evidence="8">Whole cell</tissue>
    </source>
</reference>
<dbReference type="AlphaFoldDB" id="A0AAV8UJH1"/>
<comment type="function">
    <text evidence="7">Component of the signal recognition particle (SRP) complex, a ribonucleoprotein complex that mediates the cotranslational targeting of secretory and membrane proteins to the endoplasmic reticulum (ER). SRP9 together with SRP14 and the Alu portion of the SRP RNA, constitutes the elongation arrest domain of SRP. The complex of SRP9 and SRP14 is required for SRP RNA binding.</text>
</comment>
<gene>
    <name evidence="8" type="ORF">NDN08_006025</name>
</gene>
<accession>A0AAV8UJH1</accession>
<evidence type="ECO:0000256" key="1">
    <source>
        <dbReference type="ARBA" id="ARBA00004496"/>
    </source>
</evidence>
<comment type="subunit">
    <text evidence="7">Heterodimer with SRP9; binds RNA as heterodimer. Component of a signal recognition particle (SRP) complex that consists of a 7SL RNA molecule of 300 nucleotides and six protein subunits: SRP72, SRP68, SRP54, SRP19, SRP14 and SRP9.</text>
</comment>
<name>A0AAV8UJH1_9RHOD</name>
<sequence>MRVLDQETFFSELSKLYDQRKGSGSVWVSAKRTVKPIKWEKGVTKSKAESKKRDPRCLVRATDGKKKKISCIVSAKDEARFQDRLFSTVRVHTEGMVKRTRTRKKNTAS</sequence>
<dbReference type="Gene3D" id="3.30.720.10">
    <property type="entry name" value="Signal recognition particle alu RNA binding heterodimer, srp9/1"/>
    <property type="match status" value="1"/>
</dbReference>
<dbReference type="GO" id="GO:0008312">
    <property type="term" value="F:7S RNA binding"/>
    <property type="evidence" value="ECO:0007669"/>
    <property type="project" value="UniProtKB-UniRule"/>
</dbReference>
<keyword evidence="6 7" id="KW-0687">Ribonucleoprotein</keyword>
<proteinExistence type="inferred from homology"/>
<keyword evidence="5 7" id="KW-0733">Signal recognition particle</keyword>
<evidence type="ECO:0000256" key="7">
    <source>
        <dbReference type="RuleBase" id="RU368100"/>
    </source>
</evidence>
<evidence type="ECO:0000256" key="4">
    <source>
        <dbReference type="ARBA" id="ARBA00022884"/>
    </source>
</evidence>
<evidence type="ECO:0000313" key="9">
    <source>
        <dbReference type="Proteomes" id="UP001157974"/>
    </source>
</evidence>
<dbReference type="GO" id="GO:0005786">
    <property type="term" value="C:signal recognition particle, endoplasmic reticulum targeting"/>
    <property type="evidence" value="ECO:0007669"/>
    <property type="project" value="UniProtKB-UniRule"/>
</dbReference>
<dbReference type="GO" id="GO:0030942">
    <property type="term" value="F:endoplasmic reticulum signal peptide binding"/>
    <property type="evidence" value="ECO:0007669"/>
    <property type="project" value="UniProtKB-UniRule"/>
</dbReference>
<evidence type="ECO:0000313" key="8">
    <source>
        <dbReference type="EMBL" id="KAJ8902705.1"/>
    </source>
</evidence>
<dbReference type="GO" id="GO:0006614">
    <property type="term" value="P:SRP-dependent cotranslational protein targeting to membrane"/>
    <property type="evidence" value="ECO:0007669"/>
    <property type="project" value="UniProtKB-UniRule"/>
</dbReference>
<dbReference type="EMBL" id="JAMWBK010000008">
    <property type="protein sequence ID" value="KAJ8902705.1"/>
    <property type="molecule type" value="Genomic_DNA"/>
</dbReference>
<evidence type="ECO:0000256" key="2">
    <source>
        <dbReference type="ARBA" id="ARBA00010349"/>
    </source>
</evidence>
<comment type="caution">
    <text evidence="8">The sequence shown here is derived from an EMBL/GenBank/DDBJ whole genome shotgun (WGS) entry which is preliminary data.</text>
</comment>
<dbReference type="InterPro" id="IPR009018">
    <property type="entry name" value="Signal_recog_particle_SRP9/14"/>
</dbReference>
<dbReference type="Pfam" id="PF02290">
    <property type="entry name" value="SRP14"/>
    <property type="match status" value="1"/>
</dbReference>
<evidence type="ECO:0000256" key="6">
    <source>
        <dbReference type="ARBA" id="ARBA00023274"/>
    </source>
</evidence>
<dbReference type="SUPFAM" id="SSF54762">
    <property type="entry name" value="Signal recognition particle alu RNA binding heterodimer, SRP9/14"/>
    <property type="match status" value="1"/>
</dbReference>
<keyword evidence="4 7" id="KW-0694">RNA-binding</keyword>
<protein>
    <recommendedName>
        <fullName evidence="7">Signal recognition particle 14 kDa protein</fullName>
        <shortName evidence="7">SRP14</shortName>
    </recommendedName>
</protein>
<dbReference type="InterPro" id="IPR003210">
    <property type="entry name" value="Signal_recog_particle_SRP14"/>
</dbReference>
<organism evidence="8 9">
    <name type="scientific">Rhodosorus marinus</name>
    <dbReference type="NCBI Taxonomy" id="101924"/>
    <lineage>
        <taxon>Eukaryota</taxon>
        <taxon>Rhodophyta</taxon>
        <taxon>Stylonematophyceae</taxon>
        <taxon>Stylonematales</taxon>
        <taxon>Stylonemataceae</taxon>
        <taxon>Rhodosorus</taxon>
    </lineage>
</organism>
<keyword evidence="9" id="KW-1185">Reference proteome</keyword>
<comment type="similarity">
    <text evidence="2 7">Belongs to the SRP14 family.</text>
</comment>
<evidence type="ECO:0000256" key="3">
    <source>
        <dbReference type="ARBA" id="ARBA00022490"/>
    </source>
</evidence>
<evidence type="ECO:0000256" key="5">
    <source>
        <dbReference type="ARBA" id="ARBA00023135"/>
    </source>
</evidence>